<protein>
    <submittedName>
        <fullName evidence="2">Uncharacterized protein</fullName>
    </submittedName>
</protein>
<dbReference type="EMBL" id="JABBWD010000002">
    <property type="protein sequence ID" value="KAG1782951.1"/>
    <property type="molecule type" value="Genomic_DNA"/>
</dbReference>
<dbReference type="OrthoDB" id="2691682at2759"/>
<name>A0A9P7A7L6_9AGAM</name>
<feature type="region of interest" description="Disordered" evidence="1">
    <location>
        <begin position="1"/>
        <end position="21"/>
    </location>
</feature>
<organism evidence="2 3">
    <name type="scientific">Suillus placidus</name>
    <dbReference type="NCBI Taxonomy" id="48579"/>
    <lineage>
        <taxon>Eukaryota</taxon>
        <taxon>Fungi</taxon>
        <taxon>Dikarya</taxon>
        <taxon>Basidiomycota</taxon>
        <taxon>Agaricomycotina</taxon>
        <taxon>Agaricomycetes</taxon>
        <taxon>Agaricomycetidae</taxon>
        <taxon>Boletales</taxon>
        <taxon>Suillineae</taxon>
        <taxon>Suillaceae</taxon>
        <taxon>Suillus</taxon>
    </lineage>
</organism>
<reference evidence="2" key="1">
    <citation type="journal article" date="2020" name="New Phytol.">
        <title>Comparative genomics reveals dynamic genome evolution in host specialist ectomycorrhizal fungi.</title>
        <authorList>
            <person name="Lofgren L.A."/>
            <person name="Nguyen N.H."/>
            <person name="Vilgalys R."/>
            <person name="Ruytinx J."/>
            <person name="Liao H.L."/>
            <person name="Branco S."/>
            <person name="Kuo A."/>
            <person name="LaButti K."/>
            <person name="Lipzen A."/>
            <person name="Andreopoulos W."/>
            <person name="Pangilinan J."/>
            <person name="Riley R."/>
            <person name="Hundley H."/>
            <person name="Na H."/>
            <person name="Barry K."/>
            <person name="Grigoriev I.V."/>
            <person name="Stajich J.E."/>
            <person name="Kennedy P.G."/>
        </authorList>
    </citation>
    <scope>NUCLEOTIDE SEQUENCE</scope>
    <source>
        <strain evidence="2">DOB743</strain>
    </source>
</reference>
<comment type="caution">
    <text evidence="2">The sequence shown here is derived from an EMBL/GenBank/DDBJ whole genome shotgun (WGS) entry which is preliminary data.</text>
</comment>
<gene>
    <name evidence="2" type="ORF">EV702DRAFT_1191398</name>
</gene>
<accession>A0A9P7A7L6</accession>
<evidence type="ECO:0000313" key="2">
    <source>
        <dbReference type="EMBL" id="KAG1782951.1"/>
    </source>
</evidence>
<keyword evidence="3" id="KW-1185">Reference proteome</keyword>
<dbReference type="AlphaFoldDB" id="A0A9P7A7L6"/>
<evidence type="ECO:0000313" key="3">
    <source>
        <dbReference type="Proteomes" id="UP000714275"/>
    </source>
</evidence>
<sequence>MRDDVPPSAPIQHTNKPRQGRQLEEIGTAGCRWSAMDWSCAYDLVFMLMFYVFQTGSKQWKLKWEATRPLAYSLGEMYRKLGSSTPQMSSGHVFDEMHDAFRDLLFAINPINFPRYGEVGASVSKIMLELTPELEFCSLIGSVCVNECPGHTRLTNAARTRHTLPTICSRSAWVQIVRDSGIGNAEASSVSTQMWVNFFLQGELNKCRPLFASSMCPACNGDVDARVFYEEPPTVLVFDIDSGSQVKVLPSAIVTLPCMDGNVELHLRAIVYLADYHFSAQLVGEHNKVWKYDGRLDDGVPQLDQASSAAYAEGGPTFMAHMSSLGSSQAHLLVYAAQ</sequence>
<proteinExistence type="predicted"/>
<dbReference type="Proteomes" id="UP000714275">
    <property type="component" value="Unassembled WGS sequence"/>
</dbReference>
<evidence type="ECO:0000256" key="1">
    <source>
        <dbReference type="SAM" id="MobiDB-lite"/>
    </source>
</evidence>